<dbReference type="PANTHER" id="PTHR16047:SF7">
    <property type="entry name" value="E3 UBIQUITIN-PROTEIN LIGASE RFWD3"/>
    <property type="match status" value="1"/>
</dbReference>
<dbReference type="InterPro" id="IPR056527">
    <property type="entry name" value="WD40_RFWD3"/>
</dbReference>
<keyword evidence="8" id="KW-0677">Repeat</keyword>
<evidence type="ECO:0000256" key="9">
    <source>
        <dbReference type="ARBA" id="ARBA00022763"/>
    </source>
</evidence>
<organism evidence="18 19">
    <name type="scientific">Kingdonia uniflora</name>
    <dbReference type="NCBI Taxonomy" id="39325"/>
    <lineage>
        <taxon>Eukaryota</taxon>
        <taxon>Viridiplantae</taxon>
        <taxon>Streptophyta</taxon>
        <taxon>Embryophyta</taxon>
        <taxon>Tracheophyta</taxon>
        <taxon>Spermatophyta</taxon>
        <taxon>Magnoliopsida</taxon>
        <taxon>Ranunculales</taxon>
        <taxon>Circaeasteraceae</taxon>
        <taxon>Kingdonia</taxon>
    </lineage>
</organism>
<dbReference type="SMART" id="SM00184">
    <property type="entry name" value="RING"/>
    <property type="match status" value="1"/>
</dbReference>
<dbReference type="InterPro" id="IPR001841">
    <property type="entry name" value="Znf_RING"/>
</dbReference>
<evidence type="ECO:0000256" key="14">
    <source>
        <dbReference type="PROSITE-ProRule" id="PRU00175"/>
    </source>
</evidence>
<comment type="subcellular location">
    <subcellularLocation>
        <location evidence="2">Cytoplasm</location>
    </subcellularLocation>
    <subcellularLocation>
        <location evidence="13">Nucleus</location>
        <location evidence="13">Nuclear body</location>
    </subcellularLocation>
</comment>
<dbReference type="InterPro" id="IPR013083">
    <property type="entry name" value="Znf_RING/FYVE/PHD"/>
</dbReference>
<feature type="compositionally biased region" description="Acidic residues" evidence="16">
    <location>
        <begin position="26"/>
        <end position="55"/>
    </location>
</feature>
<comment type="pathway">
    <text evidence="3">Protein modification; protein ubiquitination.</text>
</comment>
<dbReference type="InterPro" id="IPR015943">
    <property type="entry name" value="WD40/YVTN_repeat-like_dom_sf"/>
</dbReference>
<accession>A0A7J7NWX9</accession>
<evidence type="ECO:0000313" key="18">
    <source>
        <dbReference type="EMBL" id="KAF6171454.1"/>
    </source>
</evidence>
<evidence type="ECO:0000256" key="3">
    <source>
        <dbReference type="ARBA" id="ARBA00004906"/>
    </source>
</evidence>
<evidence type="ECO:0000256" key="16">
    <source>
        <dbReference type="SAM" id="MobiDB-lite"/>
    </source>
</evidence>
<reference evidence="18 19" key="1">
    <citation type="journal article" date="2020" name="IScience">
        <title>Genome Sequencing of the Endangered Kingdonia uniflora (Circaeasteraceae, Ranunculales) Reveals Potential Mechanisms of Evolutionary Specialization.</title>
        <authorList>
            <person name="Sun Y."/>
            <person name="Deng T."/>
            <person name="Zhang A."/>
            <person name="Moore M.J."/>
            <person name="Landis J.B."/>
            <person name="Lin N."/>
            <person name="Zhang H."/>
            <person name="Zhang X."/>
            <person name="Huang J."/>
            <person name="Zhang X."/>
            <person name="Sun H."/>
            <person name="Wang H."/>
        </authorList>
    </citation>
    <scope>NUCLEOTIDE SEQUENCE [LARGE SCALE GENOMIC DNA]</scope>
    <source>
        <strain evidence="18">TB1705</strain>
        <tissue evidence="18">Leaf</tissue>
    </source>
</reference>
<keyword evidence="14" id="KW-0479">Metal-binding</keyword>
<evidence type="ECO:0000259" key="17">
    <source>
        <dbReference type="PROSITE" id="PS50089"/>
    </source>
</evidence>
<evidence type="ECO:0000256" key="10">
    <source>
        <dbReference type="ARBA" id="ARBA00022786"/>
    </source>
</evidence>
<evidence type="ECO:0000313" key="19">
    <source>
        <dbReference type="Proteomes" id="UP000541444"/>
    </source>
</evidence>
<comment type="catalytic activity">
    <reaction evidence="1">
        <text>S-ubiquitinyl-[E2 ubiquitin-conjugating enzyme]-L-cysteine + [acceptor protein]-L-lysine = [E2 ubiquitin-conjugating enzyme]-L-cysteine + N(6)-ubiquitinyl-[acceptor protein]-L-lysine.</text>
        <dbReference type="EC" id="2.3.2.27"/>
    </reaction>
</comment>
<keyword evidence="11" id="KW-0234">DNA repair</keyword>
<keyword evidence="5" id="KW-0963">Cytoplasm</keyword>
<evidence type="ECO:0000256" key="7">
    <source>
        <dbReference type="ARBA" id="ARBA00022679"/>
    </source>
</evidence>
<dbReference type="PROSITE" id="PS50089">
    <property type="entry name" value="ZF_RING_2"/>
    <property type="match status" value="1"/>
</dbReference>
<keyword evidence="14" id="KW-0863">Zinc-finger</keyword>
<dbReference type="GO" id="GO:0061630">
    <property type="term" value="F:ubiquitin protein ligase activity"/>
    <property type="evidence" value="ECO:0007669"/>
    <property type="project" value="UniProtKB-EC"/>
</dbReference>
<protein>
    <recommendedName>
        <fullName evidence="4">RING-type E3 ubiquitin transferase</fullName>
        <ecNumber evidence="4">2.3.2.27</ecNumber>
    </recommendedName>
</protein>
<evidence type="ECO:0000256" key="11">
    <source>
        <dbReference type="ARBA" id="ARBA00023204"/>
    </source>
</evidence>
<dbReference type="Gene3D" id="2.130.10.10">
    <property type="entry name" value="YVTN repeat-like/Quinoprotein amine dehydrogenase"/>
    <property type="match status" value="1"/>
</dbReference>
<evidence type="ECO:0000256" key="12">
    <source>
        <dbReference type="ARBA" id="ARBA00023242"/>
    </source>
</evidence>
<keyword evidence="19" id="KW-1185">Reference proteome</keyword>
<dbReference type="InterPro" id="IPR036322">
    <property type="entry name" value="WD40_repeat_dom_sf"/>
</dbReference>
<evidence type="ECO:0000256" key="2">
    <source>
        <dbReference type="ARBA" id="ARBA00004496"/>
    </source>
</evidence>
<keyword evidence="12" id="KW-0539">Nucleus</keyword>
<evidence type="ECO:0000256" key="15">
    <source>
        <dbReference type="SAM" id="Coils"/>
    </source>
</evidence>
<dbReference type="GO" id="GO:0016567">
    <property type="term" value="P:protein ubiquitination"/>
    <property type="evidence" value="ECO:0007669"/>
    <property type="project" value="InterPro"/>
</dbReference>
<keyword evidence="15" id="KW-0175">Coiled coil</keyword>
<dbReference type="PANTHER" id="PTHR16047">
    <property type="entry name" value="RFWD3 PROTEIN"/>
    <property type="match status" value="1"/>
</dbReference>
<proteinExistence type="predicted"/>
<feature type="domain" description="RING-type" evidence="17">
    <location>
        <begin position="110"/>
        <end position="156"/>
    </location>
</feature>
<dbReference type="EC" id="2.3.2.27" evidence="4"/>
<dbReference type="CDD" id="cd16450">
    <property type="entry name" value="mRING-C3HGC3_RFWD3"/>
    <property type="match status" value="1"/>
</dbReference>
<dbReference type="GO" id="GO:0008270">
    <property type="term" value="F:zinc ion binding"/>
    <property type="evidence" value="ECO:0007669"/>
    <property type="project" value="UniProtKB-KW"/>
</dbReference>
<keyword evidence="7" id="KW-0808">Transferase</keyword>
<keyword evidence="6" id="KW-0853">WD repeat</keyword>
<dbReference type="GO" id="GO:0005737">
    <property type="term" value="C:cytoplasm"/>
    <property type="evidence" value="ECO:0007669"/>
    <property type="project" value="UniProtKB-SubCell"/>
</dbReference>
<evidence type="ECO:0000256" key="5">
    <source>
        <dbReference type="ARBA" id="ARBA00022490"/>
    </source>
</evidence>
<dbReference type="Gene3D" id="3.30.40.10">
    <property type="entry name" value="Zinc/RING finger domain, C3HC4 (zinc finger)"/>
    <property type="match status" value="1"/>
</dbReference>
<gene>
    <name evidence="18" type="ORF">GIB67_017978</name>
</gene>
<dbReference type="InterPro" id="IPR037381">
    <property type="entry name" value="RFWD3"/>
</dbReference>
<keyword evidence="10" id="KW-0833">Ubl conjugation pathway</keyword>
<evidence type="ECO:0000256" key="8">
    <source>
        <dbReference type="ARBA" id="ARBA00022737"/>
    </source>
</evidence>
<feature type="coiled-coil region" evidence="15">
    <location>
        <begin position="184"/>
        <end position="226"/>
    </location>
</feature>
<evidence type="ECO:0000256" key="13">
    <source>
        <dbReference type="ARBA" id="ARBA00034306"/>
    </source>
</evidence>
<keyword evidence="9" id="KW-0227">DNA damage</keyword>
<dbReference type="Pfam" id="PF23419">
    <property type="entry name" value="WD40_RFWD3"/>
    <property type="match status" value="1"/>
</dbReference>
<dbReference type="SUPFAM" id="SSF57850">
    <property type="entry name" value="RING/U-box"/>
    <property type="match status" value="1"/>
</dbReference>
<dbReference type="GO" id="GO:0016604">
    <property type="term" value="C:nuclear body"/>
    <property type="evidence" value="ECO:0007669"/>
    <property type="project" value="UniProtKB-SubCell"/>
</dbReference>
<keyword evidence="14" id="KW-0862">Zinc</keyword>
<name>A0A7J7NWX9_9MAGN</name>
<dbReference type="Proteomes" id="UP000541444">
    <property type="component" value="Unassembled WGS sequence"/>
</dbReference>
<dbReference type="Pfam" id="PF13639">
    <property type="entry name" value="zf-RING_2"/>
    <property type="match status" value="1"/>
</dbReference>
<dbReference type="GO" id="GO:0036297">
    <property type="term" value="P:interstrand cross-link repair"/>
    <property type="evidence" value="ECO:0007669"/>
    <property type="project" value="InterPro"/>
</dbReference>
<sequence length="639" mass="70029">MPTVYNGDIYDDDVYIPFEAGSLILEESETDEDDEDETDAEDEVYVPPDVVDDATNDNPSSSNPVEVIEVGTQGNRCSEGEASTSSSSSRRVAGEGAIESSNDNTEGLCCPICMEPWTSEGAHQVSCLPCGHLYGLSCIHKWLRQKRRNSGKCPQCGRYCSVNKIIKVYAPRVVAADGEQQKILLSLQAENEVLKMKIANLHEKLLQDKEEKMRKEKEAVDCTENASFREVLRQSESTAWTGGSHGHVLNGYTVGSNFGYQRSSCDLTLETEVDSPLFDSILKNKACDGRSGNDELTLDGARIFDMDASSRILILARRLSGMAGTHVLTKISLIYPYESENIHLPPNTKAVRDLRVSPRSDRLALVASIGKKLSVVSMESNNIVLTYDLPGPAWSCSWDRNNPHHLNTGLQNGKLLVFDMRQTACPMESINGLTSHPVHTIHSLKHDNSLPIGVRTLLTASSIGPCVWKTGGTGERPFLVPEVENQGVCISLAYCPFSGDIVSSFRPRVEMSNDTVGSQPPHLFSPTVSGQGVYGSHVHIKKTGDCYQRLGSTIAKVNDVRLPKSAIINVENCNPIFAYEDEGTHRLSLRELPSLRVSQNLEHHQHPILDVKYAAHSSGIGLLGCISESKLQLFSAKSS</sequence>
<evidence type="ECO:0000256" key="4">
    <source>
        <dbReference type="ARBA" id="ARBA00012483"/>
    </source>
</evidence>
<dbReference type="SUPFAM" id="SSF50978">
    <property type="entry name" value="WD40 repeat-like"/>
    <property type="match status" value="1"/>
</dbReference>
<feature type="compositionally biased region" description="Low complexity" evidence="16">
    <location>
        <begin position="76"/>
        <end position="97"/>
    </location>
</feature>
<evidence type="ECO:0000256" key="6">
    <source>
        <dbReference type="ARBA" id="ARBA00022574"/>
    </source>
</evidence>
<dbReference type="AlphaFoldDB" id="A0A7J7NWX9"/>
<comment type="caution">
    <text evidence="18">The sequence shown here is derived from an EMBL/GenBank/DDBJ whole genome shotgun (WGS) entry which is preliminary data.</text>
</comment>
<feature type="region of interest" description="Disordered" evidence="16">
    <location>
        <begin position="20"/>
        <end position="99"/>
    </location>
</feature>
<dbReference type="OrthoDB" id="5600418at2759"/>
<dbReference type="EMBL" id="JACGCM010000479">
    <property type="protein sequence ID" value="KAF6171454.1"/>
    <property type="molecule type" value="Genomic_DNA"/>
</dbReference>
<evidence type="ECO:0000256" key="1">
    <source>
        <dbReference type="ARBA" id="ARBA00000900"/>
    </source>
</evidence>